<dbReference type="AlphaFoldDB" id="A0A1V0US04"/>
<dbReference type="InterPro" id="IPR037143">
    <property type="entry name" value="4-PPantetheinyl_Trfase_dom_sf"/>
</dbReference>
<dbReference type="GO" id="GO:0005737">
    <property type="term" value="C:cytoplasm"/>
    <property type="evidence" value="ECO:0007669"/>
    <property type="project" value="UniProtKB-SubCell"/>
</dbReference>
<protein>
    <recommendedName>
        <fullName evidence="1">Holo-[acyl-carrier-protein] synthase</fullName>
        <shortName evidence="1">Holo-ACP synthase</shortName>
        <ecNumber evidence="1">2.7.8.7</ecNumber>
    </recommendedName>
    <alternativeName>
        <fullName evidence="1">4'-phosphopantetheinyl transferase AcpS</fullName>
    </alternativeName>
</protein>
<dbReference type="RefSeq" id="WP_023485170.1">
    <property type="nucleotide sequence ID" value="NZ_CP019794.1"/>
</dbReference>
<name>A0A1V0US04_9BACL</name>
<dbReference type="InterPro" id="IPR004568">
    <property type="entry name" value="Ppantetheine-prot_Trfase_dom"/>
</dbReference>
<feature type="binding site" evidence="1">
    <location>
        <position position="59"/>
    </location>
    <ligand>
        <name>Mg(2+)</name>
        <dbReference type="ChEBI" id="CHEBI:18420"/>
    </ligand>
</feature>
<keyword evidence="1" id="KW-0276">Fatty acid metabolism</keyword>
<dbReference type="GeneID" id="64220512"/>
<comment type="cofactor">
    <cofactor evidence="1">
        <name>Mg(2+)</name>
        <dbReference type="ChEBI" id="CHEBI:18420"/>
    </cofactor>
</comment>
<dbReference type="GO" id="GO:0006633">
    <property type="term" value="P:fatty acid biosynthetic process"/>
    <property type="evidence" value="ECO:0007669"/>
    <property type="project" value="UniProtKB-UniRule"/>
</dbReference>
<comment type="catalytic activity">
    <reaction evidence="1">
        <text>apo-[ACP] + CoA = holo-[ACP] + adenosine 3',5'-bisphosphate + H(+)</text>
        <dbReference type="Rhea" id="RHEA:12068"/>
        <dbReference type="Rhea" id="RHEA-COMP:9685"/>
        <dbReference type="Rhea" id="RHEA-COMP:9690"/>
        <dbReference type="ChEBI" id="CHEBI:15378"/>
        <dbReference type="ChEBI" id="CHEBI:29999"/>
        <dbReference type="ChEBI" id="CHEBI:57287"/>
        <dbReference type="ChEBI" id="CHEBI:58343"/>
        <dbReference type="ChEBI" id="CHEBI:64479"/>
        <dbReference type="EC" id="2.7.8.7"/>
    </reaction>
</comment>
<dbReference type="EMBL" id="CP020557">
    <property type="protein sequence ID" value="ARF67954.1"/>
    <property type="molecule type" value="Genomic_DNA"/>
</dbReference>
<dbReference type="Pfam" id="PF01648">
    <property type="entry name" value="ACPS"/>
    <property type="match status" value="1"/>
</dbReference>
<proteinExistence type="inferred from homology"/>
<evidence type="ECO:0000313" key="2">
    <source>
        <dbReference type="EMBL" id="ARF67954.1"/>
    </source>
</evidence>
<comment type="subcellular location">
    <subcellularLocation>
        <location evidence="1">Cytoplasm</location>
    </subcellularLocation>
</comment>
<keyword evidence="1" id="KW-0460">Magnesium</keyword>
<reference evidence="2 3" key="1">
    <citation type="submission" date="2017-03" db="EMBL/GenBank/DDBJ databases">
        <title>Paenibacillus larvae genome sequencing.</title>
        <authorList>
            <person name="Dingman D.W."/>
        </authorList>
    </citation>
    <scope>NUCLEOTIDE SEQUENCE [LARGE SCALE GENOMIC DNA]</scope>
    <source>
        <strain evidence="2 3">SAG 10367</strain>
    </source>
</reference>
<keyword evidence="1" id="KW-0275">Fatty acid biosynthesis</keyword>
<keyword evidence="1" id="KW-0443">Lipid metabolism</keyword>
<dbReference type="InterPro" id="IPR002582">
    <property type="entry name" value="ACPS"/>
</dbReference>
<keyword evidence="1" id="KW-0963">Cytoplasm</keyword>
<dbReference type="GO" id="GO:0008897">
    <property type="term" value="F:holo-[acyl-carrier-protein] synthase activity"/>
    <property type="evidence" value="ECO:0007669"/>
    <property type="project" value="UniProtKB-UniRule"/>
</dbReference>
<keyword evidence="1" id="KW-0808">Transferase</keyword>
<sequence length="130" mass="14074">MIIGIGTDLVDIQRIRTILKKESGRKLMERILTPKEIELAEEGKGQTAQFTAGRFAAKEAIVKALGCGIGELAGFMDIEILPDEKGKPVCTLSDKAKKRLGLGSDVRIHISITHTDELAAAYAVVEKRSA</sequence>
<organism evidence="2 3">
    <name type="scientific">Paenibacillus larvae subsp. pulvifaciens</name>
    <dbReference type="NCBI Taxonomy" id="1477"/>
    <lineage>
        <taxon>Bacteria</taxon>
        <taxon>Bacillati</taxon>
        <taxon>Bacillota</taxon>
        <taxon>Bacilli</taxon>
        <taxon>Bacillales</taxon>
        <taxon>Paenibacillaceae</taxon>
        <taxon>Paenibacillus</taxon>
    </lineage>
</organism>
<evidence type="ECO:0000256" key="1">
    <source>
        <dbReference type="HAMAP-Rule" id="MF_00101"/>
    </source>
</evidence>
<comment type="similarity">
    <text evidence="1">Belongs to the P-Pant transferase superfamily. AcpS family.</text>
</comment>
<dbReference type="NCBIfam" id="TIGR00556">
    <property type="entry name" value="pantethn_trn"/>
    <property type="match status" value="1"/>
</dbReference>
<dbReference type="HAMAP" id="MF_00101">
    <property type="entry name" value="AcpS"/>
    <property type="match status" value="1"/>
</dbReference>
<comment type="function">
    <text evidence="1">Transfers the 4'-phosphopantetheine moiety from coenzyme A to a Ser of acyl-carrier-protein.</text>
</comment>
<dbReference type="SUPFAM" id="SSF56214">
    <property type="entry name" value="4'-phosphopantetheinyl transferase"/>
    <property type="match status" value="1"/>
</dbReference>
<accession>A0A1V0US04</accession>
<dbReference type="Proteomes" id="UP000192727">
    <property type="component" value="Chromosome"/>
</dbReference>
<gene>
    <name evidence="1" type="primary">acpS</name>
    <name evidence="2" type="ORF">B7C51_09130</name>
</gene>
<dbReference type="NCBIfam" id="TIGR00516">
    <property type="entry name" value="acpS"/>
    <property type="match status" value="1"/>
</dbReference>
<feature type="binding site" evidence="1">
    <location>
        <position position="8"/>
    </location>
    <ligand>
        <name>Mg(2+)</name>
        <dbReference type="ChEBI" id="CHEBI:18420"/>
    </ligand>
</feature>
<dbReference type="InterPro" id="IPR008278">
    <property type="entry name" value="4-PPantetheinyl_Trfase_dom"/>
</dbReference>
<dbReference type="Gene3D" id="3.90.470.20">
    <property type="entry name" value="4'-phosphopantetheinyl transferase domain"/>
    <property type="match status" value="1"/>
</dbReference>
<dbReference type="EC" id="2.7.8.7" evidence="1"/>
<dbReference type="GO" id="GO:0000287">
    <property type="term" value="F:magnesium ion binding"/>
    <property type="evidence" value="ECO:0007669"/>
    <property type="project" value="UniProtKB-UniRule"/>
</dbReference>
<keyword evidence="1" id="KW-0444">Lipid biosynthesis</keyword>
<evidence type="ECO:0000313" key="3">
    <source>
        <dbReference type="Proteomes" id="UP000192727"/>
    </source>
</evidence>
<keyword evidence="1" id="KW-0479">Metal-binding</keyword>